<evidence type="ECO:0000256" key="2">
    <source>
        <dbReference type="ARBA" id="ARBA00022475"/>
    </source>
</evidence>
<reference evidence="10" key="2">
    <citation type="journal article" date="2019" name="Int. J. Syst. Evol. Microbiol.">
        <title>The Global Catalogue of Microorganisms (GCM) 10K type strain sequencing project: providing services to taxonomists for standard genome sequencing and annotation.</title>
        <authorList>
            <consortium name="The Broad Institute Genomics Platform"/>
            <consortium name="The Broad Institute Genome Sequencing Center for Infectious Disease"/>
            <person name="Wu L."/>
            <person name="Ma J."/>
        </authorList>
    </citation>
    <scope>NUCLEOTIDE SEQUENCE [LARGE SCALE GENOMIC DNA]</scope>
    <source>
        <strain evidence="10">NBRC 107715</strain>
    </source>
</reference>
<sequence>MPTSGLGPSRRRARELCYSVTFANPRTHAAARPGPAAAAISVMWLTPFTAFRRLTLRRVRLGSGLVVFGYVLTHLLNHALGNVSLSAMDAGLDVASAIWLNPLGLVLLYAALTAHLLLGLYALYERRFFQWRVSELLQLVLGLAVPLLLATHVVGTRIAFSTEGLEKGYAQELYVFWVASPANGVMQSTLLILAWVHGCLGLFFWLRLKPGFSTVSPWLLAGAVLVSILALLGFVQGGRSIALLAQDPAWKAEALAPIHVGQADKIARLRAIRDALLTSYGSAIALVIAARGLRTLLEVRHGTIRISYPDGRAVRVPRGTNVLEASRRHNIPHASVCGGRGRCSTCRVRVFDGDDGRSLPIPSKAEQAVLDRIGATPGVRLACQLNPTHDLAITPLFPPRQLPARRAEPAQAGEVRFIVAMFVDLRDSTRLAEERLPYDTVFIINRFLGAVGDAVREAGGSVNQLLGDGMLALFGLQTDPEMGAQQALRGVDLITKHVAGLNRLLAADLGQTLRYGFGLHAGAAIVGEMGDHTDARFTALGDTVNVASRLESMTKSLGCIALVSEAVYAAAKIEAPSLQEVLLQGRSEPLMVRRVGP</sequence>
<evidence type="ECO:0000256" key="4">
    <source>
        <dbReference type="SAM" id="Phobius"/>
    </source>
</evidence>
<dbReference type="InterPro" id="IPR012675">
    <property type="entry name" value="Beta-grasp_dom_sf"/>
</dbReference>
<feature type="transmembrane region" description="Helical" evidence="4">
    <location>
        <begin position="185"/>
        <end position="206"/>
    </location>
</feature>
<dbReference type="CDD" id="cd00207">
    <property type="entry name" value="fer2"/>
    <property type="match status" value="1"/>
</dbReference>
<name>A0A512J0E2_9HYPH</name>
<evidence type="ECO:0000313" key="10">
    <source>
        <dbReference type="Proteomes" id="UP001156856"/>
    </source>
</evidence>
<dbReference type="InterPro" id="IPR001041">
    <property type="entry name" value="2Fe-2S_ferredoxin-type"/>
</dbReference>
<feature type="transmembrane region" description="Helical" evidence="4">
    <location>
        <begin position="136"/>
        <end position="160"/>
    </location>
</feature>
<dbReference type="PANTHER" id="PTHR43081:SF17">
    <property type="entry name" value="BLL5647 PROTEIN"/>
    <property type="match status" value="1"/>
</dbReference>
<comment type="caution">
    <text evidence="7">The sequence shown here is derived from an EMBL/GenBank/DDBJ whole genome shotgun (WGS) entry which is preliminary data.</text>
</comment>
<dbReference type="PROSITE" id="PS50125">
    <property type="entry name" value="GUANYLATE_CYCLASE_2"/>
    <property type="match status" value="1"/>
</dbReference>
<proteinExistence type="predicted"/>
<dbReference type="SUPFAM" id="SSF54292">
    <property type="entry name" value="2Fe-2S ferredoxin-like"/>
    <property type="match status" value="1"/>
</dbReference>
<dbReference type="GO" id="GO:0035556">
    <property type="term" value="P:intracellular signal transduction"/>
    <property type="evidence" value="ECO:0007669"/>
    <property type="project" value="InterPro"/>
</dbReference>
<keyword evidence="3 4" id="KW-0472">Membrane</keyword>
<dbReference type="Pfam" id="PF00111">
    <property type="entry name" value="Fer2"/>
    <property type="match status" value="1"/>
</dbReference>
<dbReference type="Pfam" id="PF00211">
    <property type="entry name" value="Guanylate_cyc"/>
    <property type="match status" value="1"/>
</dbReference>
<dbReference type="EMBL" id="BSPK01000021">
    <property type="protein sequence ID" value="GLS63378.1"/>
    <property type="molecule type" value="Genomic_DNA"/>
</dbReference>
<feature type="transmembrane region" description="Helical" evidence="4">
    <location>
        <begin position="61"/>
        <end position="80"/>
    </location>
</feature>
<organism evidence="7 9">
    <name type="scientific">Methylobacterium oxalidis</name>
    <dbReference type="NCBI Taxonomy" id="944322"/>
    <lineage>
        <taxon>Bacteria</taxon>
        <taxon>Pseudomonadati</taxon>
        <taxon>Pseudomonadota</taxon>
        <taxon>Alphaproteobacteria</taxon>
        <taxon>Hyphomicrobiales</taxon>
        <taxon>Methylobacteriaceae</taxon>
        <taxon>Methylobacterium</taxon>
    </lineage>
</organism>
<dbReference type="Proteomes" id="UP000321960">
    <property type="component" value="Unassembled WGS sequence"/>
</dbReference>
<dbReference type="GO" id="GO:0005886">
    <property type="term" value="C:plasma membrane"/>
    <property type="evidence" value="ECO:0007669"/>
    <property type="project" value="UniProtKB-SubCell"/>
</dbReference>
<dbReference type="AlphaFoldDB" id="A0A512J0E2"/>
<dbReference type="PANTHER" id="PTHR43081">
    <property type="entry name" value="ADENYLATE CYCLASE, TERMINAL-DIFFERENTIATION SPECIFIC-RELATED"/>
    <property type="match status" value="1"/>
</dbReference>
<keyword evidence="4" id="KW-0812">Transmembrane</keyword>
<dbReference type="SUPFAM" id="SSF55073">
    <property type="entry name" value="Nucleotide cyclase"/>
    <property type="match status" value="1"/>
</dbReference>
<feature type="transmembrane region" description="Helical" evidence="4">
    <location>
        <begin position="100"/>
        <end position="124"/>
    </location>
</feature>
<dbReference type="GO" id="GO:0006171">
    <property type="term" value="P:cAMP biosynthetic process"/>
    <property type="evidence" value="ECO:0007669"/>
    <property type="project" value="TreeGrafter"/>
</dbReference>
<evidence type="ECO:0000313" key="9">
    <source>
        <dbReference type="Proteomes" id="UP000321960"/>
    </source>
</evidence>
<reference evidence="8" key="4">
    <citation type="submission" date="2023-01" db="EMBL/GenBank/DDBJ databases">
        <title>Draft genome sequence of Methylobacterium oxalidis strain NBRC 107715.</title>
        <authorList>
            <person name="Sun Q."/>
            <person name="Mori K."/>
        </authorList>
    </citation>
    <scope>NUCLEOTIDE SEQUENCE</scope>
    <source>
        <strain evidence="8">NBRC 107715</strain>
    </source>
</reference>
<evidence type="ECO:0000313" key="8">
    <source>
        <dbReference type="EMBL" id="GLS63378.1"/>
    </source>
</evidence>
<protein>
    <submittedName>
        <fullName evidence="7">Adenylate/guanylate cyclase domain-containing protein</fullName>
    </submittedName>
</protein>
<dbReference type="SMART" id="SM00044">
    <property type="entry name" value="CYCc"/>
    <property type="match status" value="1"/>
</dbReference>
<keyword evidence="4" id="KW-1133">Transmembrane helix</keyword>
<evidence type="ECO:0000259" key="6">
    <source>
        <dbReference type="PROSITE" id="PS51085"/>
    </source>
</evidence>
<dbReference type="GO" id="GO:0051536">
    <property type="term" value="F:iron-sulfur cluster binding"/>
    <property type="evidence" value="ECO:0007669"/>
    <property type="project" value="InterPro"/>
</dbReference>
<dbReference type="InterPro" id="IPR034804">
    <property type="entry name" value="SQR/QFR_C/D"/>
</dbReference>
<dbReference type="InterPro" id="IPR036010">
    <property type="entry name" value="2Fe-2S_ferredoxin-like_sf"/>
</dbReference>
<gene>
    <name evidence="8" type="ORF">GCM10007888_17590</name>
    <name evidence="7" type="ORF">MOX02_14550</name>
</gene>
<feature type="transmembrane region" description="Helical" evidence="4">
    <location>
        <begin position="218"/>
        <end position="235"/>
    </location>
</feature>
<dbReference type="InterPro" id="IPR029787">
    <property type="entry name" value="Nucleotide_cyclase"/>
</dbReference>
<dbReference type="PROSITE" id="PS51085">
    <property type="entry name" value="2FE2S_FER_2"/>
    <property type="match status" value="1"/>
</dbReference>
<accession>A0A512J0E2</accession>
<dbReference type="Proteomes" id="UP001156856">
    <property type="component" value="Unassembled WGS sequence"/>
</dbReference>
<dbReference type="SUPFAM" id="SSF81343">
    <property type="entry name" value="Fumarate reductase respiratory complex transmembrane subunits"/>
    <property type="match status" value="1"/>
</dbReference>
<keyword evidence="2" id="KW-1003">Cell membrane</keyword>
<reference evidence="8" key="1">
    <citation type="journal article" date="2014" name="Int. J. Syst. Evol. Microbiol.">
        <title>Complete genome of a new Firmicutes species belonging to the dominant human colonic microbiota ('Ruminococcus bicirculans') reveals two chromosomes and a selective capacity to utilize plant glucans.</title>
        <authorList>
            <consortium name="NISC Comparative Sequencing Program"/>
            <person name="Wegmann U."/>
            <person name="Louis P."/>
            <person name="Goesmann A."/>
            <person name="Henrissat B."/>
            <person name="Duncan S.H."/>
            <person name="Flint H.J."/>
        </authorList>
    </citation>
    <scope>NUCLEOTIDE SEQUENCE</scope>
    <source>
        <strain evidence="8">NBRC 107715</strain>
    </source>
</reference>
<evidence type="ECO:0000259" key="5">
    <source>
        <dbReference type="PROSITE" id="PS50125"/>
    </source>
</evidence>
<dbReference type="InterPro" id="IPR050697">
    <property type="entry name" value="Adenylyl/Guanylyl_Cyclase_3/4"/>
</dbReference>
<dbReference type="Gene3D" id="3.30.70.1230">
    <property type="entry name" value="Nucleotide cyclase"/>
    <property type="match status" value="1"/>
</dbReference>
<dbReference type="CDD" id="cd07302">
    <property type="entry name" value="CHD"/>
    <property type="match status" value="1"/>
</dbReference>
<feature type="domain" description="Guanylate cyclase" evidence="5">
    <location>
        <begin position="419"/>
        <end position="551"/>
    </location>
</feature>
<comment type="subcellular location">
    <subcellularLocation>
        <location evidence="1">Cell membrane</location>
        <topology evidence="1">Multi-pass membrane protein</topology>
    </subcellularLocation>
</comment>
<evidence type="ECO:0000256" key="1">
    <source>
        <dbReference type="ARBA" id="ARBA00004651"/>
    </source>
</evidence>
<evidence type="ECO:0000256" key="3">
    <source>
        <dbReference type="ARBA" id="ARBA00023136"/>
    </source>
</evidence>
<dbReference type="InterPro" id="IPR001054">
    <property type="entry name" value="A/G_cyclase"/>
</dbReference>
<reference evidence="7 9" key="3">
    <citation type="submission" date="2019-07" db="EMBL/GenBank/DDBJ databases">
        <title>Whole genome shotgun sequence of Methylobacterium oxalidis NBRC 107715.</title>
        <authorList>
            <person name="Hosoyama A."/>
            <person name="Uohara A."/>
            <person name="Ohji S."/>
            <person name="Ichikawa N."/>
        </authorList>
    </citation>
    <scope>NUCLEOTIDE SEQUENCE [LARGE SCALE GENOMIC DNA]</scope>
    <source>
        <strain evidence="7 9">NBRC 107715</strain>
    </source>
</reference>
<dbReference type="Gene3D" id="3.10.20.30">
    <property type="match status" value="1"/>
</dbReference>
<dbReference type="EMBL" id="BJZU01000021">
    <property type="protein sequence ID" value="GEP03417.1"/>
    <property type="molecule type" value="Genomic_DNA"/>
</dbReference>
<feature type="domain" description="2Fe-2S ferredoxin-type" evidence="6">
    <location>
        <begin position="302"/>
        <end position="399"/>
    </location>
</feature>
<keyword evidence="10" id="KW-1185">Reference proteome</keyword>
<dbReference type="GO" id="GO:0004016">
    <property type="term" value="F:adenylate cyclase activity"/>
    <property type="evidence" value="ECO:0007669"/>
    <property type="project" value="UniProtKB-ARBA"/>
</dbReference>
<evidence type="ECO:0000313" key="7">
    <source>
        <dbReference type="EMBL" id="GEP03417.1"/>
    </source>
</evidence>